<evidence type="ECO:0000313" key="3">
    <source>
        <dbReference type="EMBL" id="CEK11317.1"/>
    </source>
</evidence>
<dbReference type="Pfam" id="PF09722">
    <property type="entry name" value="Xre_MbcA_ParS_C"/>
    <property type="match status" value="1"/>
</dbReference>
<dbReference type="InterPro" id="IPR024467">
    <property type="entry name" value="Xre/MbcA/ParS-like_toxin-bd"/>
</dbReference>
<dbReference type="PATRIC" id="fig|449.7.peg.161"/>
<gene>
    <name evidence="3" type="ORF">LHA_2298</name>
</gene>
<sequence>MRTSENKQHQRELVLTKAIYNLSKLYSFTGKDLSEIIGISESTASRLNQGKKLISPKTKEGEMALLLVRIYRSLNAMVGNNHEKAKLWLNSYNKYFQKKPLEAMKTIPGLILVLNYLDAMRGKL</sequence>
<protein>
    <submittedName>
        <fullName evidence="3">Uncharacterized protein</fullName>
    </submittedName>
</protein>
<dbReference type="OrthoDB" id="565125at2"/>
<evidence type="ECO:0000313" key="4">
    <source>
        <dbReference type="Proteomes" id="UP000032803"/>
    </source>
</evidence>
<dbReference type="Pfam" id="PF20432">
    <property type="entry name" value="Xre-like-HTH"/>
    <property type="match status" value="1"/>
</dbReference>
<feature type="domain" description="Antitoxin Xre-like helix-turn-helix" evidence="2">
    <location>
        <begin position="8"/>
        <end position="69"/>
    </location>
</feature>
<evidence type="ECO:0000259" key="1">
    <source>
        <dbReference type="Pfam" id="PF09722"/>
    </source>
</evidence>
<organism evidence="3 4">
    <name type="scientific">Legionella hackeliae</name>
    <dbReference type="NCBI Taxonomy" id="449"/>
    <lineage>
        <taxon>Bacteria</taxon>
        <taxon>Pseudomonadati</taxon>
        <taxon>Pseudomonadota</taxon>
        <taxon>Gammaproteobacteria</taxon>
        <taxon>Legionellales</taxon>
        <taxon>Legionellaceae</taxon>
        <taxon>Legionella</taxon>
    </lineage>
</organism>
<proteinExistence type="predicted"/>
<name>A0A0A8UW49_LEGHA</name>
<dbReference type="AlphaFoldDB" id="A0A0A8UW49"/>
<evidence type="ECO:0000259" key="2">
    <source>
        <dbReference type="Pfam" id="PF20432"/>
    </source>
</evidence>
<dbReference type="GO" id="GO:0003677">
    <property type="term" value="F:DNA binding"/>
    <property type="evidence" value="ECO:0007669"/>
    <property type="project" value="InterPro"/>
</dbReference>
<dbReference type="InterPro" id="IPR046847">
    <property type="entry name" value="Xre-like_HTH"/>
</dbReference>
<reference evidence="4" key="1">
    <citation type="submission" date="2014-09" db="EMBL/GenBank/DDBJ databases">
        <authorList>
            <person name="Gomez-Valero L."/>
        </authorList>
    </citation>
    <scope>NUCLEOTIDE SEQUENCE [LARGE SCALE GENOMIC DNA]</scope>
    <source>
        <strain evidence="4">ATCC35250</strain>
    </source>
</reference>
<dbReference type="EMBL" id="LN681225">
    <property type="protein sequence ID" value="CEK11317.1"/>
    <property type="molecule type" value="Genomic_DNA"/>
</dbReference>
<dbReference type="STRING" id="449.LHA_2298"/>
<dbReference type="Proteomes" id="UP000032803">
    <property type="component" value="Chromosome I"/>
</dbReference>
<dbReference type="RefSeq" id="WP_045106541.1">
    <property type="nucleotide sequence ID" value="NZ_LN681225.1"/>
</dbReference>
<feature type="domain" description="Antitoxin Xre/MbcA/ParS-like toxin-binding" evidence="1">
    <location>
        <begin position="73"/>
        <end position="122"/>
    </location>
</feature>
<dbReference type="KEGG" id="lha:LHA_2298"/>
<accession>A0A0A8UW49</accession>
<dbReference type="HOGENOM" id="CLU_157727_0_0_6"/>
<keyword evidence="4" id="KW-1185">Reference proteome</keyword>